<dbReference type="Proteomes" id="UP000002527">
    <property type="component" value="Plasmid pBc10987"/>
</dbReference>
<dbReference type="AlphaFoldDB" id="Q74NK8"/>
<protein>
    <submittedName>
        <fullName evidence="1">Uncharacterized protein</fullName>
    </submittedName>
</protein>
<dbReference type="EMBL" id="AE017195">
    <property type="protein sequence ID" value="AAS45085.1"/>
    <property type="molecule type" value="Genomic_DNA"/>
</dbReference>
<evidence type="ECO:0000313" key="1">
    <source>
        <dbReference type="EMBL" id="AAS45085.1"/>
    </source>
</evidence>
<organism evidence="1 2">
    <name type="scientific">Bacillus cereus (strain ATCC 10987 / NRS 248)</name>
    <dbReference type="NCBI Taxonomy" id="222523"/>
    <lineage>
        <taxon>Bacteria</taxon>
        <taxon>Bacillati</taxon>
        <taxon>Bacillota</taxon>
        <taxon>Bacilli</taxon>
        <taxon>Bacillales</taxon>
        <taxon>Bacillaceae</taxon>
        <taxon>Bacillus</taxon>
        <taxon>Bacillus cereus group</taxon>
    </lineage>
</organism>
<dbReference type="HOGENOM" id="CLU_2217631_0_0_9"/>
<proteinExistence type="predicted"/>
<sequence>MIKGTYLDVLLVSIYSKMKNINLIHFILEGYFQSFSFRVFRASLNEFVESVCFSIFSNLSSNFSIASFVSFSSNLISVSKRSIESPFVIFNSNRSLTYIKSVTLYS</sequence>
<name>Q74NK8_BACC1</name>
<keyword evidence="1" id="KW-0614">Plasmid</keyword>
<reference evidence="1 2" key="1">
    <citation type="journal article" date="2004" name="Nucleic Acids Res.">
        <title>The genome sequence of Bacillus cereus ATCC 10987 reveals metabolic adaptations and a large plasmid related to Bacillus anthracis pXO1.</title>
        <authorList>
            <person name="Rasko D.A."/>
            <person name="Ravel J."/>
            <person name="Okstad O.A."/>
            <person name="Helgason E."/>
            <person name="Cer R.Z."/>
            <person name="Jiang L."/>
            <person name="Shores K.A."/>
            <person name="Fouts D.E."/>
            <person name="Tourasse N.J."/>
            <person name="Angiuoli S.V."/>
            <person name="Kolonay J."/>
            <person name="Nelson W.C."/>
            <person name="Kolsto A.-B."/>
            <person name="Fraser C.M."/>
            <person name="Read T.D."/>
        </authorList>
    </citation>
    <scope>NUCLEOTIDE SEQUENCE [LARGE SCALE GENOMIC DNA]</scope>
    <source>
        <strain evidence="2">ATCC 10987 / NRS 248</strain>
        <plasmid evidence="1">pBc10987</plasmid>
    </source>
</reference>
<gene>
    <name evidence="1" type="ordered locus">BCE_A0237</name>
</gene>
<evidence type="ECO:0000313" key="2">
    <source>
        <dbReference type="Proteomes" id="UP000002527"/>
    </source>
</evidence>
<geneLocation type="plasmid" evidence="1 2">
    <name>pBc10987</name>
</geneLocation>
<dbReference type="KEGG" id="bca:BCE_A0237"/>
<accession>Q74NK8</accession>